<comment type="similarity">
    <text evidence="2">Belongs to the NADH dehydrogenase family.</text>
</comment>
<keyword evidence="8" id="KW-1185">Reference proteome</keyword>
<dbReference type="Proteomes" id="UP000808914">
    <property type="component" value="Unassembled WGS sequence"/>
</dbReference>
<dbReference type="PRINTS" id="PR00368">
    <property type="entry name" value="FADPNR"/>
</dbReference>
<evidence type="ECO:0000256" key="5">
    <source>
        <dbReference type="ARBA" id="ARBA00023002"/>
    </source>
</evidence>
<keyword evidence="5" id="KW-0560">Oxidoreductase</keyword>
<comment type="cofactor">
    <cofactor evidence="1">
        <name>FAD</name>
        <dbReference type="ChEBI" id="CHEBI:57692"/>
    </cofactor>
</comment>
<organism evidence="7 8">
    <name type="scientific">Scopulibacillus daqui</name>
    <dbReference type="NCBI Taxonomy" id="1469162"/>
    <lineage>
        <taxon>Bacteria</taxon>
        <taxon>Bacillati</taxon>
        <taxon>Bacillota</taxon>
        <taxon>Bacilli</taxon>
        <taxon>Bacillales</taxon>
        <taxon>Sporolactobacillaceae</taxon>
        <taxon>Scopulibacillus</taxon>
    </lineage>
</organism>
<evidence type="ECO:0000313" key="8">
    <source>
        <dbReference type="Proteomes" id="UP000808914"/>
    </source>
</evidence>
<dbReference type="RefSeq" id="WP_205003375.1">
    <property type="nucleotide sequence ID" value="NZ_JAFBER010000008.1"/>
</dbReference>
<evidence type="ECO:0000256" key="2">
    <source>
        <dbReference type="ARBA" id="ARBA00005272"/>
    </source>
</evidence>
<dbReference type="InterPro" id="IPR023753">
    <property type="entry name" value="FAD/NAD-binding_dom"/>
</dbReference>
<gene>
    <name evidence="7" type="ORF">JOD45_001657</name>
</gene>
<name>A0ABS2PZQ7_9BACL</name>
<dbReference type="InterPro" id="IPR036188">
    <property type="entry name" value="FAD/NAD-bd_sf"/>
</dbReference>
<sequence>MSKQIVILGAGYGGVLAALNVRKYFSQSEAKVTVVNQYPTHQIITELHRLAAGNVSEQAIALPLEKLFKGKDIDLKIAKVESFSVDNKEVKLSDNTTLTYDALVVALGSQTAYFGIPGLEENSMVLKSADDANKIFNHINEKIRKYAETKDEADAAILIGGGGLTGVELVGEIADEMPKLAKKYGINPEDVKLMLVEAGPKILPVLPDELIERAQTSLEARGVKFLTGLPVTKVNGNVIELKDGQKIKANTFVWTGGVQGNPLIGESGLEVNRGRATVNEYLQSTSHKDVFVAGDSAVFFGPNDRPYPPTAQIAWQMGELIGYNLYAYLENKAFESFKFVNSGTLASLGRKDAVAIIGGNSTPLKGLPASLMKEASNVRYLSHIKGLFSLAY</sequence>
<dbReference type="PRINTS" id="PR00411">
    <property type="entry name" value="PNDRDTASEI"/>
</dbReference>
<proteinExistence type="inferred from homology"/>
<reference evidence="7 8" key="1">
    <citation type="submission" date="2021-01" db="EMBL/GenBank/DDBJ databases">
        <title>Genomic Encyclopedia of Type Strains, Phase IV (KMG-IV): sequencing the most valuable type-strain genomes for metagenomic binning, comparative biology and taxonomic classification.</title>
        <authorList>
            <person name="Goeker M."/>
        </authorList>
    </citation>
    <scope>NUCLEOTIDE SEQUENCE [LARGE SCALE GENOMIC DNA]</scope>
    <source>
        <strain evidence="7 8">DSM 28236</strain>
    </source>
</reference>
<dbReference type="PANTHER" id="PTHR42913:SF3">
    <property type="entry name" value="64 KDA MITOCHONDRIAL NADH DEHYDROGENASE (EUROFUNG)"/>
    <property type="match status" value="1"/>
</dbReference>
<dbReference type="SUPFAM" id="SSF51905">
    <property type="entry name" value="FAD/NAD(P)-binding domain"/>
    <property type="match status" value="1"/>
</dbReference>
<dbReference type="Gene3D" id="3.50.50.100">
    <property type="match status" value="1"/>
</dbReference>
<accession>A0ABS2PZQ7</accession>
<keyword evidence="4" id="KW-0274">FAD</keyword>
<evidence type="ECO:0000256" key="4">
    <source>
        <dbReference type="ARBA" id="ARBA00022827"/>
    </source>
</evidence>
<keyword evidence="3" id="KW-0285">Flavoprotein</keyword>
<dbReference type="PANTHER" id="PTHR42913">
    <property type="entry name" value="APOPTOSIS-INDUCING FACTOR 1"/>
    <property type="match status" value="1"/>
</dbReference>
<dbReference type="InterPro" id="IPR051169">
    <property type="entry name" value="NADH-Q_oxidoreductase"/>
</dbReference>
<feature type="domain" description="FAD/NAD(P)-binding" evidence="6">
    <location>
        <begin position="4"/>
        <end position="318"/>
    </location>
</feature>
<protein>
    <submittedName>
        <fullName evidence="7">NADH dehydrogenase</fullName>
    </submittedName>
</protein>
<comment type="caution">
    <text evidence="7">The sequence shown here is derived from an EMBL/GenBank/DDBJ whole genome shotgun (WGS) entry which is preliminary data.</text>
</comment>
<evidence type="ECO:0000259" key="6">
    <source>
        <dbReference type="Pfam" id="PF07992"/>
    </source>
</evidence>
<evidence type="ECO:0000256" key="1">
    <source>
        <dbReference type="ARBA" id="ARBA00001974"/>
    </source>
</evidence>
<dbReference type="EMBL" id="JAFBER010000008">
    <property type="protein sequence ID" value="MBM7645446.1"/>
    <property type="molecule type" value="Genomic_DNA"/>
</dbReference>
<evidence type="ECO:0000256" key="3">
    <source>
        <dbReference type="ARBA" id="ARBA00022630"/>
    </source>
</evidence>
<evidence type="ECO:0000313" key="7">
    <source>
        <dbReference type="EMBL" id="MBM7645446.1"/>
    </source>
</evidence>
<dbReference type="Pfam" id="PF07992">
    <property type="entry name" value="Pyr_redox_2"/>
    <property type="match status" value="1"/>
</dbReference>